<dbReference type="EMBL" id="JACGCM010000671">
    <property type="protein sequence ID" value="KAF6169068.1"/>
    <property type="molecule type" value="Genomic_DNA"/>
</dbReference>
<accession>A0A7J7NQ66</accession>
<organism evidence="1 2">
    <name type="scientific">Kingdonia uniflora</name>
    <dbReference type="NCBI Taxonomy" id="39325"/>
    <lineage>
        <taxon>Eukaryota</taxon>
        <taxon>Viridiplantae</taxon>
        <taxon>Streptophyta</taxon>
        <taxon>Embryophyta</taxon>
        <taxon>Tracheophyta</taxon>
        <taxon>Spermatophyta</taxon>
        <taxon>Magnoliopsida</taxon>
        <taxon>Ranunculales</taxon>
        <taxon>Circaeasteraceae</taxon>
        <taxon>Kingdonia</taxon>
    </lineage>
</organism>
<dbReference type="OrthoDB" id="785835at2759"/>
<evidence type="ECO:0008006" key="3">
    <source>
        <dbReference type="Google" id="ProtNLM"/>
    </source>
</evidence>
<sequence>MSVVVNMENLAEMQILYIWVAKEIENLIRGARTTKLMEISDIVYRRFGVRVSYYTAWNARNMVMEKIVSFKASLDVTKGCRPIDGLDGHFLKGKYRGQCLSILSRDANNGLFPIAVFLCRSKCQATWIKFLTLMQGQLTLHTHLN</sequence>
<proteinExistence type="predicted"/>
<gene>
    <name evidence="1" type="ORF">GIB67_038565</name>
</gene>
<evidence type="ECO:0000313" key="1">
    <source>
        <dbReference type="EMBL" id="KAF6169068.1"/>
    </source>
</evidence>
<reference evidence="1 2" key="1">
    <citation type="journal article" date="2020" name="IScience">
        <title>Genome Sequencing of the Endangered Kingdonia uniflora (Circaeasteraceae, Ranunculales) Reveals Potential Mechanisms of Evolutionary Specialization.</title>
        <authorList>
            <person name="Sun Y."/>
            <person name="Deng T."/>
            <person name="Zhang A."/>
            <person name="Moore M.J."/>
            <person name="Landis J.B."/>
            <person name="Lin N."/>
            <person name="Zhang H."/>
            <person name="Zhang X."/>
            <person name="Huang J."/>
            <person name="Zhang X."/>
            <person name="Sun H."/>
            <person name="Wang H."/>
        </authorList>
    </citation>
    <scope>NUCLEOTIDE SEQUENCE [LARGE SCALE GENOMIC DNA]</scope>
    <source>
        <strain evidence="1">TB1705</strain>
        <tissue evidence="1">Leaf</tissue>
    </source>
</reference>
<name>A0A7J7NQ66_9MAGN</name>
<dbReference type="PANTHER" id="PTHR31973:SF187">
    <property type="entry name" value="MUTATOR TRANSPOSASE MUDRA PROTEIN"/>
    <property type="match status" value="1"/>
</dbReference>
<dbReference type="Proteomes" id="UP000541444">
    <property type="component" value="Unassembled WGS sequence"/>
</dbReference>
<dbReference type="AlphaFoldDB" id="A0A7J7NQ66"/>
<protein>
    <recommendedName>
        <fullName evidence="3">Transposase</fullName>
    </recommendedName>
</protein>
<comment type="caution">
    <text evidence="1">The sequence shown here is derived from an EMBL/GenBank/DDBJ whole genome shotgun (WGS) entry which is preliminary data.</text>
</comment>
<dbReference type="PANTHER" id="PTHR31973">
    <property type="entry name" value="POLYPROTEIN, PUTATIVE-RELATED"/>
    <property type="match status" value="1"/>
</dbReference>
<evidence type="ECO:0000313" key="2">
    <source>
        <dbReference type="Proteomes" id="UP000541444"/>
    </source>
</evidence>
<keyword evidence="2" id="KW-1185">Reference proteome</keyword>